<organism evidence="2 3">
    <name type="scientific">Portunus trituberculatus</name>
    <name type="common">Swimming crab</name>
    <name type="synonym">Neptunus trituberculatus</name>
    <dbReference type="NCBI Taxonomy" id="210409"/>
    <lineage>
        <taxon>Eukaryota</taxon>
        <taxon>Metazoa</taxon>
        <taxon>Ecdysozoa</taxon>
        <taxon>Arthropoda</taxon>
        <taxon>Crustacea</taxon>
        <taxon>Multicrustacea</taxon>
        <taxon>Malacostraca</taxon>
        <taxon>Eumalacostraca</taxon>
        <taxon>Eucarida</taxon>
        <taxon>Decapoda</taxon>
        <taxon>Pleocyemata</taxon>
        <taxon>Brachyura</taxon>
        <taxon>Eubrachyura</taxon>
        <taxon>Portunoidea</taxon>
        <taxon>Portunidae</taxon>
        <taxon>Portuninae</taxon>
        <taxon>Portunus</taxon>
    </lineage>
</organism>
<evidence type="ECO:0000256" key="1">
    <source>
        <dbReference type="SAM" id="MobiDB-lite"/>
    </source>
</evidence>
<proteinExistence type="predicted"/>
<dbReference type="Proteomes" id="UP000324222">
    <property type="component" value="Unassembled WGS sequence"/>
</dbReference>
<comment type="caution">
    <text evidence="2">The sequence shown here is derived from an EMBL/GenBank/DDBJ whole genome shotgun (WGS) entry which is preliminary data.</text>
</comment>
<gene>
    <name evidence="2" type="ORF">E2C01_045765</name>
</gene>
<reference evidence="2 3" key="1">
    <citation type="submission" date="2019-05" db="EMBL/GenBank/DDBJ databases">
        <title>Another draft genome of Portunus trituberculatus and its Hox gene families provides insights of decapod evolution.</title>
        <authorList>
            <person name="Jeong J.-H."/>
            <person name="Song I."/>
            <person name="Kim S."/>
            <person name="Choi T."/>
            <person name="Kim D."/>
            <person name="Ryu S."/>
            <person name="Kim W."/>
        </authorList>
    </citation>
    <scope>NUCLEOTIDE SEQUENCE [LARGE SCALE GENOMIC DNA]</scope>
    <source>
        <tissue evidence="2">Muscle</tissue>
    </source>
</reference>
<dbReference type="EMBL" id="VSRR010010500">
    <property type="protein sequence ID" value="MPC51909.1"/>
    <property type="molecule type" value="Genomic_DNA"/>
</dbReference>
<accession>A0A5B7G2W9</accession>
<feature type="region of interest" description="Disordered" evidence="1">
    <location>
        <begin position="1"/>
        <end position="33"/>
    </location>
</feature>
<sequence>MRLTPRAVSASGLLGPRLNGHHDVQPQHARRLPREELRAEDQLSRPLLLRDTYILPYGGDCRATRPCNSDTKAQIAPYIPVWA</sequence>
<dbReference type="AlphaFoldDB" id="A0A5B7G2W9"/>
<protein>
    <submittedName>
        <fullName evidence="2">Uncharacterized protein</fullName>
    </submittedName>
</protein>
<evidence type="ECO:0000313" key="2">
    <source>
        <dbReference type="EMBL" id="MPC51909.1"/>
    </source>
</evidence>
<keyword evidence="3" id="KW-1185">Reference proteome</keyword>
<evidence type="ECO:0000313" key="3">
    <source>
        <dbReference type="Proteomes" id="UP000324222"/>
    </source>
</evidence>
<name>A0A5B7G2W9_PORTR</name>